<evidence type="ECO:0000256" key="1">
    <source>
        <dbReference type="ARBA" id="ARBA00022723"/>
    </source>
</evidence>
<dbReference type="CDD" id="cd01285">
    <property type="entry name" value="nucleoside_deaminase"/>
    <property type="match status" value="1"/>
</dbReference>
<dbReference type="PANTHER" id="PTHR11079">
    <property type="entry name" value="CYTOSINE DEAMINASE FAMILY MEMBER"/>
    <property type="match status" value="1"/>
</dbReference>
<dbReference type="PANTHER" id="PTHR11079:SF162">
    <property type="entry name" value="RIBOFLAVIN BIOSYNTHESIS PROTEIN PYRD, CHLOROPLASTIC"/>
    <property type="match status" value="1"/>
</dbReference>
<dbReference type="EC" id="3.5.4.33" evidence="4"/>
<dbReference type="Proteomes" id="UP001350748">
    <property type="component" value="Unassembled WGS sequence"/>
</dbReference>
<sequence>MSEEKCGCGRERGVDRRDALSLLTGVGGLAFGAAPALAKAVKSPQLPEDEGFMRLAIEEAAKGDFPFGALIVREGKVAATGRNLGVANNDPTAHGEMMAIRHFVAEHPAKELKGATLYTSGEPCPMCMSAIIWCGMGRVVYAASIEQLSKRLGQIMLTSRAVAEHTPFLTVAITGGVLASEALALFDKIKPSP</sequence>
<evidence type="ECO:0000259" key="3">
    <source>
        <dbReference type="PROSITE" id="PS51747"/>
    </source>
</evidence>
<dbReference type="Gene3D" id="3.40.140.10">
    <property type="entry name" value="Cytidine Deaminase, domain 2"/>
    <property type="match status" value="1"/>
</dbReference>
<feature type="domain" description="CMP/dCMP-type deaminase" evidence="3">
    <location>
        <begin position="47"/>
        <end position="155"/>
    </location>
</feature>
<organism evidence="4 5">
    <name type="scientific">Methylocystis borbori</name>
    <dbReference type="NCBI Taxonomy" id="3118750"/>
    <lineage>
        <taxon>Bacteria</taxon>
        <taxon>Pseudomonadati</taxon>
        <taxon>Pseudomonadota</taxon>
        <taxon>Alphaproteobacteria</taxon>
        <taxon>Hyphomicrobiales</taxon>
        <taxon>Methylocystaceae</taxon>
        <taxon>Methylocystis</taxon>
    </lineage>
</organism>
<evidence type="ECO:0000313" key="5">
    <source>
        <dbReference type="Proteomes" id="UP001350748"/>
    </source>
</evidence>
<reference evidence="4 5" key="1">
    <citation type="submission" date="2024-02" db="EMBL/GenBank/DDBJ databases">
        <authorList>
            <person name="Grouzdev D."/>
        </authorList>
    </citation>
    <scope>NUCLEOTIDE SEQUENCE [LARGE SCALE GENOMIC DNA]</scope>
    <source>
        <strain evidence="4 5">9N</strain>
    </source>
</reference>
<comment type="caution">
    <text evidence="4">The sequence shown here is derived from an EMBL/GenBank/DDBJ whole genome shotgun (WGS) entry which is preliminary data.</text>
</comment>
<evidence type="ECO:0000313" key="4">
    <source>
        <dbReference type="EMBL" id="MEF3367111.1"/>
    </source>
</evidence>
<dbReference type="InterPro" id="IPR006311">
    <property type="entry name" value="TAT_signal"/>
</dbReference>
<dbReference type="PROSITE" id="PS51747">
    <property type="entry name" value="CYT_DCMP_DEAMINASES_2"/>
    <property type="match status" value="1"/>
</dbReference>
<dbReference type="PROSITE" id="PS00903">
    <property type="entry name" value="CYT_DCMP_DEAMINASES_1"/>
    <property type="match status" value="1"/>
</dbReference>
<keyword evidence="4" id="KW-0378">Hydrolase</keyword>
<accession>A0ABU7XI94</accession>
<dbReference type="GO" id="GO:0052717">
    <property type="term" value="F:tRNA-specific adenosine-34 deaminase activity"/>
    <property type="evidence" value="ECO:0007669"/>
    <property type="project" value="UniProtKB-EC"/>
</dbReference>
<evidence type="ECO:0000256" key="2">
    <source>
        <dbReference type="ARBA" id="ARBA00022833"/>
    </source>
</evidence>
<keyword evidence="5" id="KW-1185">Reference proteome</keyword>
<dbReference type="Pfam" id="PF00383">
    <property type="entry name" value="dCMP_cyt_deam_1"/>
    <property type="match status" value="1"/>
</dbReference>
<dbReference type="InterPro" id="IPR016192">
    <property type="entry name" value="APOBEC/CMP_deaminase_Zn-bd"/>
</dbReference>
<dbReference type="EMBL" id="JAZHYN010000032">
    <property type="protein sequence ID" value="MEF3367111.1"/>
    <property type="molecule type" value="Genomic_DNA"/>
</dbReference>
<dbReference type="PROSITE" id="PS51318">
    <property type="entry name" value="TAT"/>
    <property type="match status" value="1"/>
</dbReference>
<dbReference type="InterPro" id="IPR002125">
    <property type="entry name" value="CMP_dCMP_dom"/>
</dbReference>
<proteinExistence type="predicted"/>
<dbReference type="RefSeq" id="WP_332082142.1">
    <property type="nucleotide sequence ID" value="NZ_JAZHYN010000032.1"/>
</dbReference>
<keyword evidence="1" id="KW-0479">Metal-binding</keyword>
<gene>
    <name evidence="4" type="ORF">V3H18_11260</name>
</gene>
<keyword evidence="2" id="KW-0862">Zinc</keyword>
<dbReference type="InterPro" id="IPR016193">
    <property type="entry name" value="Cytidine_deaminase-like"/>
</dbReference>
<protein>
    <submittedName>
        <fullName evidence="4">Nucleoside deaminase</fullName>
        <ecNumber evidence="4">3.5.4.33</ecNumber>
    </submittedName>
</protein>
<name>A0ABU7XI94_9HYPH</name>
<dbReference type="SUPFAM" id="SSF53927">
    <property type="entry name" value="Cytidine deaminase-like"/>
    <property type="match status" value="1"/>
</dbReference>